<name>A0AAV1FQP0_XYRNO</name>
<feature type="transmembrane region" description="Helical" evidence="6">
    <location>
        <begin position="117"/>
        <end position="141"/>
    </location>
</feature>
<dbReference type="AlphaFoldDB" id="A0AAV1FQP0"/>
<evidence type="ECO:0000313" key="8">
    <source>
        <dbReference type="Proteomes" id="UP001178508"/>
    </source>
</evidence>
<proteinExistence type="inferred from homology"/>
<keyword evidence="5 6" id="KW-0472">Membrane</keyword>
<sequence length="243" mass="26745">MSVTMTKTEGVTVLTLTSDPESALPPLCQILKGLCYSPVCCSVSQHLKKVQGSSQSVLGTVQIMVGLLTVGFGAVLYSTYSSPWWYLDSTMYHFWLGGLYMFFGTMCILSEKCPSPCLVILNVILNLAGTVFAVTGIVLYFLNIFLLRTPSCDYDYYYHPVSPPRQDSVTQECLEGQKLSLMLLRSINSLLIILSALELCVTISSAVLGVKALKNKKTRGDKTPDDREGYKPLLEEVTNNPTV</sequence>
<evidence type="ECO:0000256" key="1">
    <source>
        <dbReference type="ARBA" id="ARBA00004141"/>
    </source>
</evidence>
<dbReference type="GO" id="GO:0016020">
    <property type="term" value="C:membrane"/>
    <property type="evidence" value="ECO:0007669"/>
    <property type="project" value="UniProtKB-SubCell"/>
</dbReference>
<reference evidence="7" key="1">
    <citation type="submission" date="2023-08" db="EMBL/GenBank/DDBJ databases">
        <authorList>
            <person name="Alioto T."/>
            <person name="Alioto T."/>
            <person name="Gomez Garrido J."/>
        </authorList>
    </citation>
    <scope>NUCLEOTIDE SEQUENCE</scope>
</reference>
<evidence type="ECO:0000256" key="5">
    <source>
        <dbReference type="ARBA" id="ARBA00023136"/>
    </source>
</evidence>
<evidence type="ECO:0000256" key="3">
    <source>
        <dbReference type="ARBA" id="ARBA00022692"/>
    </source>
</evidence>
<evidence type="ECO:0000313" key="7">
    <source>
        <dbReference type="EMBL" id="CAJ1062874.1"/>
    </source>
</evidence>
<comment type="similarity">
    <text evidence="2">Belongs to the MS4A family.</text>
</comment>
<dbReference type="PANTHER" id="PTHR23320">
    <property type="entry name" value="MEMBRANE-SPANNING 4-DOMAINS SUBFAMILY A MS4A -RELATED"/>
    <property type="match status" value="1"/>
</dbReference>
<dbReference type="EMBL" id="OY660871">
    <property type="protein sequence ID" value="CAJ1062874.1"/>
    <property type="molecule type" value="Genomic_DNA"/>
</dbReference>
<evidence type="ECO:0000256" key="4">
    <source>
        <dbReference type="ARBA" id="ARBA00022989"/>
    </source>
</evidence>
<gene>
    <name evidence="7" type="ORF">XNOV1_A015797</name>
</gene>
<keyword evidence="4 6" id="KW-1133">Transmembrane helix</keyword>
<feature type="transmembrane region" description="Helical" evidence="6">
    <location>
        <begin position="57"/>
        <end position="80"/>
    </location>
</feature>
<dbReference type="InterPro" id="IPR030417">
    <property type="entry name" value="MS4A"/>
</dbReference>
<feature type="transmembrane region" description="Helical" evidence="6">
    <location>
        <begin position="92"/>
        <end position="110"/>
    </location>
</feature>
<dbReference type="PANTHER" id="PTHR23320:SF125">
    <property type="entry name" value="TRANSMEMBRANE PROTEIN 176L.1-RELATED"/>
    <property type="match status" value="1"/>
</dbReference>
<accession>A0AAV1FQP0</accession>
<keyword evidence="3 6" id="KW-0812">Transmembrane</keyword>
<comment type="subcellular location">
    <subcellularLocation>
        <location evidence="1">Membrane</location>
        <topology evidence="1">Multi-pass membrane protein</topology>
    </subcellularLocation>
</comment>
<feature type="transmembrane region" description="Helical" evidence="6">
    <location>
        <begin position="187"/>
        <end position="210"/>
    </location>
</feature>
<evidence type="ECO:0000256" key="6">
    <source>
        <dbReference type="SAM" id="Phobius"/>
    </source>
</evidence>
<dbReference type="Pfam" id="PF04103">
    <property type="entry name" value="CD20"/>
    <property type="match status" value="1"/>
</dbReference>
<protein>
    <submittedName>
        <fullName evidence="7">Uncharacterized protein LOC109992043</fullName>
    </submittedName>
</protein>
<dbReference type="InterPro" id="IPR007237">
    <property type="entry name" value="CD20-like"/>
</dbReference>
<organism evidence="7 8">
    <name type="scientific">Xyrichtys novacula</name>
    <name type="common">Pearly razorfish</name>
    <name type="synonym">Hemipteronotus novacula</name>
    <dbReference type="NCBI Taxonomy" id="13765"/>
    <lineage>
        <taxon>Eukaryota</taxon>
        <taxon>Metazoa</taxon>
        <taxon>Chordata</taxon>
        <taxon>Craniata</taxon>
        <taxon>Vertebrata</taxon>
        <taxon>Euteleostomi</taxon>
        <taxon>Actinopterygii</taxon>
        <taxon>Neopterygii</taxon>
        <taxon>Teleostei</taxon>
        <taxon>Neoteleostei</taxon>
        <taxon>Acanthomorphata</taxon>
        <taxon>Eupercaria</taxon>
        <taxon>Labriformes</taxon>
        <taxon>Labridae</taxon>
        <taxon>Xyrichtys</taxon>
    </lineage>
</organism>
<dbReference type="Proteomes" id="UP001178508">
    <property type="component" value="Chromosome 8"/>
</dbReference>
<keyword evidence="8" id="KW-1185">Reference proteome</keyword>
<evidence type="ECO:0000256" key="2">
    <source>
        <dbReference type="ARBA" id="ARBA00009565"/>
    </source>
</evidence>